<comment type="caution">
    <text evidence="2">The sequence shown here is derived from an EMBL/GenBank/DDBJ whole genome shotgun (WGS) entry which is preliminary data.</text>
</comment>
<accession>A0A438JFC9</accession>
<protein>
    <submittedName>
        <fullName evidence="2">Uncharacterized protein</fullName>
    </submittedName>
</protein>
<sequence>MAPSHREKTVGKQATNAGSPPRDSKIEGRKRCVAHPGFIDGPPRGQHSRGHKDDTRLYPKLPGRKARTLLVSRRRDSGQETPVSDAMRARLGPQEPGKTRPPVATTWGAHPDPLVTPMVQNFFPHQALRQAGRNLSNEPPIGSISKRLDDMLSMPFALILFITTPQGDSSCPNSPRERVFEGIRETVWSGRVQVEAYSMDAVLQIFKRSICPGTPFFELLAKKPPTTMDDLFRRASKYSMLEDEVRAATQQILVAGQASRSGAERNVKLPDQPRPSGRRQEE</sequence>
<dbReference type="AlphaFoldDB" id="A0A438JFC9"/>
<dbReference type="EMBL" id="QGNW01000044">
    <property type="protein sequence ID" value="RVX07656.1"/>
    <property type="molecule type" value="Genomic_DNA"/>
</dbReference>
<dbReference type="Proteomes" id="UP000288805">
    <property type="component" value="Unassembled WGS sequence"/>
</dbReference>
<evidence type="ECO:0000313" key="2">
    <source>
        <dbReference type="EMBL" id="RVX07656.1"/>
    </source>
</evidence>
<evidence type="ECO:0000313" key="3">
    <source>
        <dbReference type="Proteomes" id="UP000288805"/>
    </source>
</evidence>
<organism evidence="2 3">
    <name type="scientific">Vitis vinifera</name>
    <name type="common">Grape</name>
    <dbReference type="NCBI Taxonomy" id="29760"/>
    <lineage>
        <taxon>Eukaryota</taxon>
        <taxon>Viridiplantae</taxon>
        <taxon>Streptophyta</taxon>
        <taxon>Embryophyta</taxon>
        <taxon>Tracheophyta</taxon>
        <taxon>Spermatophyta</taxon>
        <taxon>Magnoliopsida</taxon>
        <taxon>eudicotyledons</taxon>
        <taxon>Gunneridae</taxon>
        <taxon>Pentapetalae</taxon>
        <taxon>rosids</taxon>
        <taxon>Vitales</taxon>
        <taxon>Vitaceae</taxon>
        <taxon>Viteae</taxon>
        <taxon>Vitis</taxon>
    </lineage>
</organism>
<feature type="region of interest" description="Disordered" evidence="1">
    <location>
        <begin position="1"/>
        <end position="104"/>
    </location>
</feature>
<feature type="region of interest" description="Disordered" evidence="1">
    <location>
        <begin position="256"/>
        <end position="282"/>
    </location>
</feature>
<reference evidence="2 3" key="1">
    <citation type="journal article" date="2018" name="PLoS Genet.">
        <title>Population sequencing reveals clonal diversity and ancestral inbreeding in the grapevine cultivar Chardonnay.</title>
        <authorList>
            <person name="Roach M.J."/>
            <person name="Johnson D.L."/>
            <person name="Bohlmann J."/>
            <person name="van Vuuren H.J."/>
            <person name="Jones S.J."/>
            <person name="Pretorius I.S."/>
            <person name="Schmidt S.A."/>
            <person name="Borneman A.R."/>
        </authorList>
    </citation>
    <scope>NUCLEOTIDE SEQUENCE [LARGE SCALE GENOMIC DNA]</scope>
    <source>
        <strain evidence="3">cv. Chardonnay</strain>
        <tissue evidence="2">Leaf</tissue>
    </source>
</reference>
<proteinExistence type="predicted"/>
<evidence type="ECO:0000256" key="1">
    <source>
        <dbReference type="SAM" id="MobiDB-lite"/>
    </source>
</evidence>
<feature type="compositionally biased region" description="Basic and acidic residues" evidence="1">
    <location>
        <begin position="1"/>
        <end position="10"/>
    </location>
</feature>
<gene>
    <name evidence="2" type="ORF">CK203_021925</name>
</gene>
<name>A0A438JFC9_VITVI</name>